<evidence type="ECO:0000256" key="2">
    <source>
        <dbReference type="ARBA" id="ARBA00022490"/>
    </source>
</evidence>
<proteinExistence type="predicted"/>
<dbReference type="Pfam" id="PF12833">
    <property type="entry name" value="HTH_18"/>
    <property type="match status" value="1"/>
</dbReference>
<dbReference type="PANTHER" id="PTHR42713">
    <property type="entry name" value="HISTIDINE KINASE-RELATED"/>
    <property type="match status" value="1"/>
</dbReference>
<dbReference type="SMART" id="SM00342">
    <property type="entry name" value="HTH_ARAC"/>
    <property type="match status" value="1"/>
</dbReference>
<reference evidence="11 12" key="1">
    <citation type="submission" date="2019-07" db="EMBL/GenBank/DDBJ databases">
        <authorList>
            <person name="Kim J."/>
        </authorList>
    </citation>
    <scope>NUCLEOTIDE SEQUENCE [LARGE SCALE GENOMIC DNA]</scope>
    <source>
        <strain evidence="11 12">JC52</strain>
    </source>
</reference>
<dbReference type="GO" id="GO:0000160">
    <property type="term" value="P:phosphorelay signal transduction system"/>
    <property type="evidence" value="ECO:0007669"/>
    <property type="project" value="UniProtKB-KW"/>
</dbReference>
<evidence type="ECO:0000256" key="6">
    <source>
        <dbReference type="ARBA" id="ARBA00023125"/>
    </source>
</evidence>
<dbReference type="InterPro" id="IPR001789">
    <property type="entry name" value="Sig_transdc_resp-reg_receiver"/>
</dbReference>
<keyword evidence="5" id="KW-0805">Transcription regulation</keyword>
<evidence type="ECO:0000259" key="9">
    <source>
        <dbReference type="PROSITE" id="PS01124"/>
    </source>
</evidence>
<dbReference type="PANTHER" id="PTHR42713:SF3">
    <property type="entry name" value="TRANSCRIPTIONAL REGULATORY PROTEIN HPTR"/>
    <property type="match status" value="1"/>
</dbReference>
<evidence type="ECO:0000256" key="8">
    <source>
        <dbReference type="PROSITE-ProRule" id="PRU00169"/>
    </source>
</evidence>
<dbReference type="CDD" id="cd17536">
    <property type="entry name" value="REC_YesN-like"/>
    <property type="match status" value="1"/>
</dbReference>
<gene>
    <name evidence="11" type="ORF">FPZ49_26485</name>
</gene>
<dbReference type="Pfam" id="PF00072">
    <property type="entry name" value="Response_reg"/>
    <property type="match status" value="1"/>
</dbReference>
<keyword evidence="4" id="KW-0902">Two-component regulatory system</keyword>
<organism evidence="11 12">
    <name type="scientific">Paenibacillus cremeus</name>
    <dbReference type="NCBI Taxonomy" id="2163881"/>
    <lineage>
        <taxon>Bacteria</taxon>
        <taxon>Bacillati</taxon>
        <taxon>Bacillota</taxon>
        <taxon>Bacilli</taxon>
        <taxon>Bacillales</taxon>
        <taxon>Paenibacillaceae</taxon>
        <taxon>Paenibacillus</taxon>
    </lineage>
</organism>
<dbReference type="InterPro" id="IPR018060">
    <property type="entry name" value="HTH_AraC"/>
</dbReference>
<accession>A0A559K4D2</accession>
<evidence type="ECO:0000256" key="3">
    <source>
        <dbReference type="ARBA" id="ARBA00022553"/>
    </source>
</evidence>
<keyword evidence="6" id="KW-0238">DNA-binding</keyword>
<protein>
    <submittedName>
        <fullName evidence="11">Response regulator</fullName>
    </submittedName>
</protein>
<dbReference type="PROSITE" id="PS50110">
    <property type="entry name" value="RESPONSE_REGULATORY"/>
    <property type="match status" value="1"/>
</dbReference>
<dbReference type="SMART" id="SM00448">
    <property type="entry name" value="REC"/>
    <property type="match status" value="1"/>
</dbReference>
<evidence type="ECO:0000313" key="12">
    <source>
        <dbReference type="Proteomes" id="UP000317036"/>
    </source>
</evidence>
<dbReference type="AlphaFoldDB" id="A0A559K4D2"/>
<feature type="modified residue" description="4-aspartylphosphate" evidence="8">
    <location>
        <position position="57"/>
    </location>
</feature>
<evidence type="ECO:0000259" key="10">
    <source>
        <dbReference type="PROSITE" id="PS50110"/>
    </source>
</evidence>
<dbReference type="InterPro" id="IPR020449">
    <property type="entry name" value="Tscrpt_reg_AraC-type_HTH"/>
</dbReference>
<evidence type="ECO:0000256" key="7">
    <source>
        <dbReference type="ARBA" id="ARBA00023163"/>
    </source>
</evidence>
<keyword evidence="3 8" id="KW-0597">Phosphoprotein</keyword>
<dbReference type="Proteomes" id="UP000317036">
    <property type="component" value="Unassembled WGS sequence"/>
</dbReference>
<sequence>MRYGKVLIVEDQPNFRKGLVKMIEDGAFGWSVVGEASNGQDALELLEQVKPDLVLTDIRMPIMDGLEFVGHLRRTHPDLLVIILTGYKNFEYAQAAVRHGALDLLIKPCTEQDVRQVLQKASDRFYERYAQQQKLLVQQQQQQDQELRAALLDLPSERGAAGRLNAFLADKELWLLQLDFAGLGSKIERKGDLGLLQFALSNITMELLKGAETEGGLLLVENDRFVLVTGQGKLEEHVREAIREACKHYLGIGVTMYSMGLAPASEQLSQLYRSIKRTSAAAAANVEPVREGGGVAEAQLHLNQARVKELEMQLMSAILRGQVDSLQELLERMLVELSNKTLEEMKLGALTLSIALHETVQKQFEPGELGAVAGIPCDMPQTDMNSSEVMTWAAEQVKLFMLLLSSWQASKSENLIERAIKYIAEHYSEELRLSDVAAQIHLNPSYFSVLFKKATGESFTRYVTRFRMEKAALLLRHSDMKIFEIANAVGFDEPNYFTNVFKQQYQMSPKEYRNMTGV</sequence>
<dbReference type="GO" id="GO:0005737">
    <property type="term" value="C:cytoplasm"/>
    <property type="evidence" value="ECO:0007669"/>
    <property type="project" value="UniProtKB-SubCell"/>
</dbReference>
<keyword evidence="2" id="KW-0963">Cytoplasm</keyword>
<dbReference type="Gene3D" id="1.10.10.60">
    <property type="entry name" value="Homeodomain-like"/>
    <property type="match status" value="2"/>
</dbReference>
<dbReference type="InterPro" id="IPR009057">
    <property type="entry name" value="Homeodomain-like_sf"/>
</dbReference>
<dbReference type="PROSITE" id="PS01124">
    <property type="entry name" value="HTH_ARAC_FAMILY_2"/>
    <property type="match status" value="1"/>
</dbReference>
<dbReference type="OrthoDB" id="9794370at2"/>
<dbReference type="GO" id="GO:0043565">
    <property type="term" value="F:sequence-specific DNA binding"/>
    <property type="evidence" value="ECO:0007669"/>
    <property type="project" value="InterPro"/>
</dbReference>
<comment type="subcellular location">
    <subcellularLocation>
        <location evidence="1">Cytoplasm</location>
    </subcellularLocation>
</comment>
<dbReference type="InterPro" id="IPR051552">
    <property type="entry name" value="HptR"/>
</dbReference>
<keyword evidence="7" id="KW-0804">Transcription</keyword>
<feature type="domain" description="HTH araC/xylS-type" evidence="9">
    <location>
        <begin position="417"/>
        <end position="515"/>
    </location>
</feature>
<name>A0A559K4D2_9BACL</name>
<dbReference type="GO" id="GO:0003700">
    <property type="term" value="F:DNA-binding transcription factor activity"/>
    <property type="evidence" value="ECO:0007669"/>
    <property type="project" value="InterPro"/>
</dbReference>
<dbReference type="SUPFAM" id="SSF46689">
    <property type="entry name" value="Homeodomain-like"/>
    <property type="match status" value="2"/>
</dbReference>
<dbReference type="EMBL" id="VNJI01000045">
    <property type="protein sequence ID" value="TVY06984.1"/>
    <property type="molecule type" value="Genomic_DNA"/>
</dbReference>
<dbReference type="PROSITE" id="PS00041">
    <property type="entry name" value="HTH_ARAC_FAMILY_1"/>
    <property type="match status" value="1"/>
</dbReference>
<evidence type="ECO:0000256" key="4">
    <source>
        <dbReference type="ARBA" id="ARBA00023012"/>
    </source>
</evidence>
<comment type="caution">
    <text evidence="11">The sequence shown here is derived from an EMBL/GenBank/DDBJ whole genome shotgun (WGS) entry which is preliminary data.</text>
</comment>
<dbReference type="InterPro" id="IPR011006">
    <property type="entry name" value="CheY-like_superfamily"/>
</dbReference>
<dbReference type="InterPro" id="IPR018062">
    <property type="entry name" value="HTH_AraC-typ_CS"/>
</dbReference>
<dbReference type="PRINTS" id="PR00032">
    <property type="entry name" value="HTHARAC"/>
</dbReference>
<dbReference type="SUPFAM" id="SSF52172">
    <property type="entry name" value="CheY-like"/>
    <property type="match status" value="1"/>
</dbReference>
<dbReference type="Gene3D" id="3.40.50.2300">
    <property type="match status" value="1"/>
</dbReference>
<keyword evidence="12" id="KW-1185">Reference proteome</keyword>
<evidence type="ECO:0000256" key="5">
    <source>
        <dbReference type="ARBA" id="ARBA00023015"/>
    </source>
</evidence>
<feature type="domain" description="Response regulatory" evidence="10">
    <location>
        <begin position="5"/>
        <end position="122"/>
    </location>
</feature>
<evidence type="ECO:0000313" key="11">
    <source>
        <dbReference type="EMBL" id="TVY06984.1"/>
    </source>
</evidence>
<dbReference type="RefSeq" id="WP_144852789.1">
    <property type="nucleotide sequence ID" value="NZ_VNJI01000045.1"/>
</dbReference>
<evidence type="ECO:0000256" key="1">
    <source>
        <dbReference type="ARBA" id="ARBA00004496"/>
    </source>
</evidence>